<accession>A0A921SZJ6</accession>
<keyword evidence="1" id="KW-0472">Membrane</keyword>
<keyword evidence="1" id="KW-0812">Transmembrane</keyword>
<dbReference type="EMBL" id="DYUB01000183">
    <property type="protein sequence ID" value="HJG96597.1"/>
    <property type="molecule type" value="Genomic_DNA"/>
</dbReference>
<organism evidence="2 3">
    <name type="scientific">Romboutsia timonensis</name>
    <dbReference type="NCBI Taxonomy" id="1776391"/>
    <lineage>
        <taxon>Bacteria</taxon>
        <taxon>Bacillati</taxon>
        <taxon>Bacillota</taxon>
        <taxon>Clostridia</taxon>
        <taxon>Peptostreptococcales</taxon>
        <taxon>Peptostreptococcaceae</taxon>
        <taxon>Romboutsia</taxon>
    </lineage>
</organism>
<evidence type="ECO:0000313" key="2">
    <source>
        <dbReference type="EMBL" id="HJG96597.1"/>
    </source>
</evidence>
<evidence type="ECO:0000313" key="3">
    <source>
        <dbReference type="Proteomes" id="UP000776700"/>
    </source>
</evidence>
<keyword evidence="1" id="KW-1133">Transmembrane helix</keyword>
<name>A0A921SZJ6_9FIRM</name>
<gene>
    <name evidence="2" type="ORF">K8V90_05785</name>
</gene>
<sequence>MNTKDIVLIGLLAALLKSSQVILSFLPNIEIVSLLILIFAIRLGAKRTVYITVLFSILNIMIWGLSPATIGYFFVWSGYGIVCSIFRKILNTEIRVALFLGLFGIIFGGLFAIIYLPMGYSYALSYWINGLIFDMVHAVSNFIVGIWAFNPVLNGFDRALKMIYGKSYFNNEIKRRKISNE</sequence>
<protein>
    <recommendedName>
        <fullName evidence="4">Energy-coupling factor transport system substrate-specific component</fullName>
    </recommendedName>
</protein>
<feature type="transmembrane region" description="Helical" evidence="1">
    <location>
        <begin position="124"/>
        <end position="149"/>
    </location>
</feature>
<reference evidence="2" key="2">
    <citation type="submission" date="2021-09" db="EMBL/GenBank/DDBJ databases">
        <authorList>
            <person name="Gilroy R."/>
        </authorList>
    </citation>
    <scope>NUCLEOTIDE SEQUENCE</scope>
    <source>
        <strain evidence="2">1277</strain>
    </source>
</reference>
<reference evidence="2" key="1">
    <citation type="journal article" date="2021" name="PeerJ">
        <title>Extensive microbial diversity within the chicken gut microbiome revealed by metagenomics and culture.</title>
        <authorList>
            <person name="Gilroy R."/>
            <person name="Ravi A."/>
            <person name="Getino M."/>
            <person name="Pursley I."/>
            <person name="Horton D.L."/>
            <person name="Alikhan N.F."/>
            <person name="Baker D."/>
            <person name="Gharbi K."/>
            <person name="Hall N."/>
            <person name="Watson M."/>
            <person name="Adriaenssens E.M."/>
            <person name="Foster-Nyarko E."/>
            <person name="Jarju S."/>
            <person name="Secka A."/>
            <person name="Antonio M."/>
            <person name="Oren A."/>
            <person name="Chaudhuri R.R."/>
            <person name="La Ragione R."/>
            <person name="Hildebrand F."/>
            <person name="Pallen M.J."/>
        </authorList>
    </citation>
    <scope>NUCLEOTIDE SEQUENCE</scope>
    <source>
        <strain evidence="2">1277</strain>
    </source>
</reference>
<proteinExistence type="predicted"/>
<dbReference type="AlphaFoldDB" id="A0A921SZJ6"/>
<comment type="caution">
    <text evidence="2">The sequence shown here is derived from an EMBL/GenBank/DDBJ whole genome shotgun (WGS) entry which is preliminary data.</text>
</comment>
<feature type="transmembrane region" description="Helical" evidence="1">
    <location>
        <begin position="20"/>
        <end position="41"/>
    </location>
</feature>
<feature type="transmembrane region" description="Helical" evidence="1">
    <location>
        <begin position="97"/>
        <end position="118"/>
    </location>
</feature>
<feature type="transmembrane region" description="Helical" evidence="1">
    <location>
        <begin position="48"/>
        <end position="65"/>
    </location>
</feature>
<evidence type="ECO:0000256" key="1">
    <source>
        <dbReference type="SAM" id="Phobius"/>
    </source>
</evidence>
<dbReference type="Proteomes" id="UP000776700">
    <property type="component" value="Unassembled WGS sequence"/>
</dbReference>
<evidence type="ECO:0008006" key="4">
    <source>
        <dbReference type="Google" id="ProtNLM"/>
    </source>
</evidence>